<reference evidence="9" key="1">
    <citation type="submission" date="2022-12" db="EMBL/GenBank/DDBJ databases">
        <title>Chromosome-level genome assembly of the bean flower thrips Megalurothrips usitatus.</title>
        <authorList>
            <person name="Ma L."/>
            <person name="Liu Q."/>
            <person name="Li H."/>
            <person name="Cai W."/>
        </authorList>
    </citation>
    <scope>NUCLEOTIDE SEQUENCE</scope>
    <source>
        <strain evidence="9">Cailab_2022a</strain>
    </source>
</reference>
<evidence type="ECO:0000256" key="5">
    <source>
        <dbReference type="ARBA" id="ARBA00022989"/>
    </source>
</evidence>
<dbReference type="PANTHER" id="PTHR13032:SF6">
    <property type="entry name" value="MITOCHONDRIAL IMPORT INNER MEMBRANE TRANSLOCASE SUBUNIT TIM21"/>
    <property type="match status" value="1"/>
</dbReference>
<comment type="subcellular location">
    <subcellularLocation>
        <location evidence="8">Mitochondrion inner membrane</location>
        <topology evidence="8">Single-pass membrane protein</topology>
    </subcellularLocation>
    <subcellularLocation>
        <location evidence="1">Mitochondrion membrane</location>
        <topology evidence="1">Single-pass membrane protein</topology>
    </subcellularLocation>
</comment>
<dbReference type="Pfam" id="PF08294">
    <property type="entry name" value="TIM21"/>
    <property type="match status" value="1"/>
</dbReference>
<accession>A0AAV7XHE1</accession>
<organism evidence="9 10">
    <name type="scientific">Megalurothrips usitatus</name>
    <name type="common">bean blossom thrips</name>
    <dbReference type="NCBI Taxonomy" id="439358"/>
    <lineage>
        <taxon>Eukaryota</taxon>
        <taxon>Metazoa</taxon>
        <taxon>Ecdysozoa</taxon>
        <taxon>Arthropoda</taxon>
        <taxon>Hexapoda</taxon>
        <taxon>Insecta</taxon>
        <taxon>Pterygota</taxon>
        <taxon>Neoptera</taxon>
        <taxon>Paraneoptera</taxon>
        <taxon>Thysanoptera</taxon>
        <taxon>Terebrantia</taxon>
        <taxon>Thripoidea</taxon>
        <taxon>Thripidae</taxon>
        <taxon>Megalurothrips</taxon>
    </lineage>
</organism>
<keyword evidence="8" id="KW-0653">Protein transport</keyword>
<feature type="transmembrane region" description="Helical" evidence="8">
    <location>
        <begin position="105"/>
        <end position="123"/>
    </location>
</feature>
<comment type="caution">
    <text evidence="9">The sequence shown here is derived from an EMBL/GenBank/DDBJ whole genome shotgun (WGS) entry which is preliminary data.</text>
</comment>
<dbReference type="InterPro" id="IPR013261">
    <property type="entry name" value="Tim21"/>
</dbReference>
<evidence type="ECO:0000256" key="4">
    <source>
        <dbReference type="ARBA" id="ARBA00022946"/>
    </source>
</evidence>
<keyword evidence="5 8" id="KW-1133">Transmembrane helix</keyword>
<evidence type="ECO:0000256" key="6">
    <source>
        <dbReference type="ARBA" id="ARBA00023128"/>
    </source>
</evidence>
<keyword evidence="8" id="KW-0999">Mitochondrion inner membrane</keyword>
<keyword evidence="6 8" id="KW-0496">Mitochondrion</keyword>
<comment type="function">
    <text evidence="8">Essential component of the TIM23 complex, a complex that mediates the translocation of transit peptide-containing proteins across the mitochondrial inner membrane.</text>
</comment>
<keyword evidence="8" id="KW-0813">Transport</keyword>
<evidence type="ECO:0000256" key="1">
    <source>
        <dbReference type="ARBA" id="ARBA00004304"/>
    </source>
</evidence>
<protein>
    <recommendedName>
        <fullName evidence="8">Mitochondrial import inner membrane translocase subunit Tim21</fullName>
    </recommendedName>
</protein>
<proteinExistence type="inferred from homology"/>
<evidence type="ECO:0000256" key="8">
    <source>
        <dbReference type="RuleBase" id="RU367142"/>
    </source>
</evidence>
<dbReference type="Gene3D" id="3.10.450.320">
    <property type="entry name" value="Mitochondrial import inner membrane translocase subunit Tim21"/>
    <property type="match status" value="1"/>
</dbReference>
<keyword evidence="3 8" id="KW-0812">Transmembrane</keyword>
<comment type="subunit">
    <text evidence="8">Component of the TIM23 complex.</text>
</comment>
<comment type="similarity">
    <text evidence="2 8">Belongs to the TIM21 family.</text>
</comment>
<keyword evidence="7 8" id="KW-0472">Membrane</keyword>
<evidence type="ECO:0000256" key="2">
    <source>
        <dbReference type="ARBA" id="ARBA00010867"/>
    </source>
</evidence>
<dbReference type="GO" id="GO:0005744">
    <property type="term" value="C:TIM23 mitochondrial import inner membrane translocase complex"/>
    <property type="evidence" value="ECO:0007669"/>
    <property type="project" value="UniProtKB-UniRule"/>
</dbReference>
<dbReference type="AlphaFoldDB" id="A0AAV7XHE1"/>
<dbReference type="PANTHER" id="PTHR13032">
    <property type="entry name" value="MITOCHONDRIAL IMPORT INNER MEMBRANE TRANSLOCASE SUBUNIT TIM21"/>
    <property type="match status" value="1"/>
</dbReference>
<dbReference type="InterPro" id="IPR038552">
    <property type="entry name" value="Tim21_IMS_sf"/>
</dbReference>
<dbReference type="EMBL" id="JAPTSV010000009">
    <property type="protein sequence ID" value="KAJ1523840.1"/>
    <property type="molecule type" value="Genomic_DNA"/>
</dbReference>
<keyword evidence="10" id="KW-1185">Reference proteome</keyword>
<name>A0AAV7XHE1_9NEOP</name>
<evidence type="ECO:0000313" key="9">
    <source>
        <dbReference type="EMBL" id="KAJ1523840.1"/>
    </source>
</evidence>
<sequence>MEARRKQQQASSVQPLAQVRRFPMMYSVVNLVARCTTPATILVFRGVRISTLNNFPSVVLAQRQYSVQRQRGRDSSAITEAKENTEVSTTVFETVKETTKTAGNLGVILLGLGITGTILWAVFKELFSSNSPNNIYSSALKACENDQRIQDQLGQPIKAYGEENSRGRRKHVSHTVYEVNGRKHMLLQFYIQGTRKKGTVYVEMKQDDKGDYQRNLLVVELNDMLRTRIILEDNRQESTSQSQSHSESLPTLY</sequence>
<gene>
    <name evidence="9" type="ORF">ONE63_010397</name>
</gene>
<dbReference type="Proteomes" id="UP001075354">
    <property type="component" value="Chromosome 9"/>
</dbReference>
<keyword evidence="4" id="KW-0809">Transit peptide</keyword>
<evidence type="ECO:0000256" key="3">
    <source>
        <dbReference type="ARBA" id="ARBA00022692"/>
    </source>
</evidence>
<evidence type="ECO:0000256" key="7">
    <source>
        <dbReference type="ARBA" id="ARBA00023136"/>
    </source>
</evidence>
<keyword evidence="8" id="KW-0811">Translocation</keyword>
<evidence type="ECO:0000313" key="10">
    <source>
        <dbReference type="Proteomes" id="UP001075354"/>
    </source>
</evidence>
<dbReference type="GO" id="GO:0030150">
    <property type="term" value="P:protein import into mitochondrial matrix"/>
    <property type="evidence" value="ECO:0007669"/>
    <property type="project" value="UniProtKB-UniRule"/>
</dbReference>